<keyword evidence="2" id="KW-1185">Reference proteome</keyword>
<reference evidence="1 2" key="1">
    <citation type="submission" date="2020-01" db="EMBL/GenBank/DDBJ databases">
        <authorList>
            <person name="Luck C."/>
            <person name="Lieb S."/>
            <person name="Broussard G."/>
        </authorList>
    </citation>
    <scope>NUCLEOTIDE SEQUENCE [LARGE SCALE GENOMIC DNA]</scope>
</reference>
<name>A0A6G8R559_9CAUD</name>
<proteinExistence type="predicted"/>
<dbReference type="Proteomes" id="UP000501678">
    <property type="component" value="Segment"/>
</dbReference>
<accession>A0A6G8R559</accession>
<evidence type="ECO:0000313" key="2">
    <source>
        <dbReference type="Proteomes" id="UP000501678"/>
    </source>
</evidence>
<protein>
    <submittedName>
        <fullName evidence="1">Uncharacterized protein</fullName>
    </submittedName>
</protein>
<organism evidence="1 2">
    <name type="scientific">Vibrio phage Chester</name>
    <dbReference type="NCBI Taxonomy" id="2712961"/>
    <lineage>
        <taxon>Viruses</taxon>
        <taxon>Duplodnaviria</taxon>
        <taxon>Heunggongvirae</taxon>
        <taxon>Uroviricota</taxon>
        <taxon>Caudoviricetes</taxon>
        <taxon>Demerecviridae</taxon>
        <taxon>Ermolyevavirinae</taxon>
        <taxon>Thalassavirus</taxon>
        <taxon>Thalassavirus chester</taxon>
    </lineage>
</organism>
<dbReference type="EMBL" id="MN966732">
    <property type="protein sequence ID" value="QIN96524.1"/>
    <property type="molecule type" value="Genomic_DNA"/>
</dbReference>
<sequence>MKMIKVIVSDEGVSEFETLSEALDEVLDFSNVTMIDTHTKTTYVYDEDATLCFEHQFEDTADVNPFTKEEMEIVRSALEFAGNNAEGLTKMVIENIIDKI</sequence>
<gene>
    <name evidence="1" type="ORF">CHESTER_105</name>
</gene>
<evidence type="ECO:0000313" key="1">
    <source>
        <dbReference type="EMBL" id="QIN96524.1"/>
    </source>
</evidence>